<gene>
    <name evidence="1" type="ORF">Thi970DRAFT_02892</name>
</gene>
<sequence>MPLTLTRHGVLPAGGTNPSALSDIIFGALHLQGRLHPLPLHLACFHAYAWTRLLPFVPQGSILGSRLTITQAGL</sequence>
<accession>H8Z254</accession>
<dbReference type="HOGENOM" id="CLU_2686657_0_0_6"/>
<reference evidence="2" key="1">
    <citation type="submission" date="2011-06" db="EMBL/GenBank/DDBJ databases">
        <authorList>
            <consortium name="US DOE Joint Genome Institute (JGI-PGF)"/>
            <person name="Lucas S."/>
            <person name="Han J."/>
            <person name="Lapidus A."/>
            <person name="Cheng J.-F."/>
            <person name="Goodwin L."/>
            <person name="Pitluck S."/>
            <person name="Peters L."/>
            <person name="Land M.L."/>
            <person name="Hauser L."/>
            <person name="Vogl K."/>
            <person name="Liu Z."/>
            <person name="Overmann J."/>
            <person name="Frigaard N.-U."/>
            <person name="Bryant D.A."/>
            <person name="Woyke T.J."/>
        </authorList>
    </citation>
    <scope>NUCLEOTIDE SEQUENCE [LARGE SCALE GENOMIC DNA]</scope>
    <source>
        <strain evidence="2">970</strain>
    </source>
</reference>
<keyword evidence="2" id="KW-1185">Reference proteome</keyword>
<dbReference type="eggNOG" id="ENOG502ZQTZ">
    <property type="taxonomic scope" value="Bacteria"/>
</dbReference>
<dbReference type="OrthoDB" id="5775602at2"/>
<organism evidence="1 2">
    <name type="scientific">Thiorhodovibrio frisius</name>
    <dbReference type="NCBI Taxonomy" id="631362"/>
    <lineage>
        <taxon>Bacteria</taxon>
        <taxon>Pseudomonadati</taxon>
        <taxon>Pseudomonadota</taxon>
        <taxon>Gammaproteobacteria</taxon>
        <taxon>Chromatiales</taxon>
        <taxon>Chromatiaceae</taxon>
        <taxon>Thiorhodovibrio</taxon>
    </lineage>
</organism>
<reference evidence="1 2" key="2">
    <citation type="submission" date="2011-11" db="EMBL/GenBank/DDBJ databases">
        <authorList>
            <consortium name="US DOE Joint Genome Institute"/>
            <person name="Lucas S."/>
            <person name="Han J."/>
            <person name="Lapidus A."/>
            <person name="Cheng J.-F."/>
            <person name="Goodwin L."/>
            <person name="Pitluck S."/>
            <person name="Peters L."/>
            <person name="Ovchinnikova G."/>
            <person name="Zhang X."/>
            <person name="Detter J.C."/>
            <person name="Han C."/>
            <person name="Tapia R."/>
            <person name="Land M."/>
            <person name="Hauser L."/>
            <person name="Kyrpides N."/>
            <person name="Ivanova N."/>
            <person name="Pagani I."/>
            <person name="Vogl K."/>
            <person name="Liu Z."/>
            <person name="Overmann J."/>
            <person name="Frigaard N.-U."/>
            <person name="Bryant D."/>
            <person name="Woyke T."/>
        </authorList>
    </citation>
    <scope>NUCLEOTIDE SEQUENCE [LARGE SCALE GENOMIC DNA]</scope>
    <source>
        <strain evidence="1 2">970</strain>
    </source>
</reference>
<protein>
    <submittedName>
        <fullName evidence="1">Uncharacterized protein</fullName>
    </submittedName>
</protein>
<dbReference type="AlphaFoldDB" id="H8Z254"/>
<proteinExistence type="predicted"/>
<dbReference type="EMBL" id="JH603169">
    <property type="protein sequence ID" value="EIC22616.1"/>
    <property type="molecule type" value="Genomic_DNA"/>
</dbReference>
<dbReference type="Proteomes" id="UP000002964">
    <property type="component" value="Unassembled WGS sequence"/>
</dbReference>
<evidence type="ECO:0000313" key="2">
    <source>
        <dbReference type="Proteomes" id="UP000002964"/>
    </source>
</evidence>
<evidence type="ECO:0000313" key="1">
    <source>
        <dbReference type="EMBL" id="EIC22616.1"/>
    </source>
</evidence>
<name>H8Z254_9GAMM</name>